<evidence type="ECO:0000313" key="1">
    <source>
        <dbReference type="EMBL" id="MBC5844817.1"/>
    </source>
</evidence>
<organism evidence="1 2">
    <name type="scientific">Flavobacterium muglaense</name>
    <dbReference type="NCBI Taxonomy" id="2764716"/>
    <lineage>
        <taxon>Bacteria</taxon>
        <taxon>Pseudomonadati</taxon>
        <taxon>Bacteroidota</taxon>
        <taxon>Flavobacteriia</taxon>
        <taxon>Flavobacteriales</taxon>
        <taxon>Flavobacteriaceae</taxon>
        <taxon>Flavobacterium</taxon>
    </lineage>
</organism>
<reference evidence="1 2" key="1">
    <citation type="submission" date="2020-08" db="EMBL/GenBank/DDBJ databases">
        <title>Description of novel Flavobacterium F-392 isolate.</title>
        <authorList>
            <person name="Saticioglu I.B."/>
            <person name="Duman M."/>
            <person name="Altun S."/>
        </authorList>
    </citation>
    <scope>NUCLEOTIDE SEQUENCE [LARGE SCALE GENOMIC DNA]</scope>
    <source>
        <strain evidence="1 2">F-392</strain>
    </source>
</reference>
<dbReference type="EMBL" id="JACRUL010000022">
    <property type="protein sequence ID" value="MBC5844817.1"/>
    <property type="molecule type" value="Genomic_DNA"/>
</dbReference>
<gene>
    <name evidence="1" type="ORF">H8R25_10250</name>
</gene>
<dbReference type="Proteomes" id="UP000641454">
    <property type="component" value="Unassembled WGS sequence"/>
</dbReference>
<accession>A0A923N0K3</accession>
<evidence type="ECO:0000313" key="2">
    <source>
        <dbReference type="Proteomes" id="UP000641454"/>
    </source>
</evidence>
<proteinExistence type="predicted"/>
<dbReference type="AlphaFoldDB" id="A0A923N0K3"/>
<keyword evidence="2" id="KW-1185">Reference proteome</keyword>
<name>A0A923N0K3_9FLAO</name>
<protein>
    <submittedName>
        <fullName evidence="1">Uncharacterized protein</fullName>
    </submittedName>
</protein>
<dbReference type="RefSeq" id="WP_187018660.1">
    <property type="nucleotide sequence ID" value="NZ_JACRUK010000022.1"/>
</dbReference>
<comment type="caution">
    <text evidence="1">The sequence shown here is derived from an EMBL/GenBank/DDBJ whole genome shotgun (WGS) entry which is preliminary data.</text>
</comment>
<sequence length="158" mass="17614">MIKQLTKIGLLIAILLFSINSIYGQDEKSFKLTLYSQFNNQKSVLDLTSFVYTIGKDPTNGVAKPLTNTENIFLSLSGAMPVDYACLKMFETKTQSINGFIEIVDLSGKLPTRKIEFNNATYFLTESFSAVSYGDISNFSLNIYTTDLVIDGISIFKN</sequence>